<evidence type="ECO:0000256" key="2">
    <source>
        <dbReference type="ARBA" id="ARBA00022658"/>
    </source>
</evidence>
<dbReference type="PANTHER" id="PTHR15696">
    <property type="entry name" value="SMG-7 SUPPRESSOR WITH MORPHOLOGICAL EFFECT ON GENITALIA PROTEIN 7"/>
    <property type="match status" value="1"/>
</dbReference>
<accession>A0AA41NH06</accession>
<dbReference type="SMART" id="SM00147">
    <property type="entry name" value="RasGEF"/>
    <property type="match status" value="1"/>
</dbReference>
<dbReference type="Gene3D" id="1.20.870.10">
    <property type="entry name" value="Son of sevenless (SoS) protein Chain: S domain 1"/>
    <property type="match status" value="1"/>
</dbReference>
<reference evidence="10" key="1">
    <citation type="submission" date="2020-03" db="EMBL/GenBank/DDBJ databases">
        <title>Studies in the Genomics of Life Span.</title>
        <authorList>
            <person name="Glass D."/>
        </authorList>
    </citation>
    <scope>NUCLEOTIDE SEQUENCE</scope>
    <source>
        <strain evidence="10">SUZIE</strain>
        <tissue evidence="10">Muscle</tissue>
    </source>
</reference>
<feature type="compositionally biased region" description="Low complexity" evidence="6">
    <location>
        <begin position="998"/>
        <end position="1019"/>
    </location>
</feature>
<dbReference type="PROSITE" id="PS50212">
    <property type="entry name" value="RASGEF_NTER"/>
    <property type="match status" value="1"/>
</dbReference>
<feature type="compositionally biased region" description="Polar residues" evidence="6">
    <location>
        <begin position="1367"/>
        <end position="1380"/>
    </location>
</feature>
<evidence type="ECO:0000256" key="5">
    <source>
        <dbReference type="RuleBase" id="RU369098"/>
    </source>
</evidence>
<organism evidence="10 11">
    <name type="scientific">Sciurus carolinensis</name>
    <name type="common">Eastern gray squirrel</name>
    <dbReference type="NCBI Taxonomy" id="30640"/>
    <lineage>
        <taxon>Eukaryota</taxon>
        <taxon>Metazoa</taxon>
        <taxon>Chordata</taxon>
        <taxon>Craniata</taxon>
        <taxon>Vertebrata</taxon>
        <taxon>Euteleostomi</taxon>
        <taxon>Mammalia</taxon>
        <taxon>Eutheria</taxon>
        <taxon>Euarchontoglires</taxon>
        <taxon>Glires</taxon>
        <taxon>Rodentia</taxon>
        <taxon>Sciuromorpha</taxon>
        <taxon>Sciuridae</taxon>
        <taxon>Sciurinae</taxon>
        <taxon>Sciurini</taxon>
        <taxon>Sciurus</taxon>
    </lineage>
</organism>
<dbReference type="InterPro" id="IPR023578">
    <property type="entry name" value="Ras_GEF_dom_sf"/>
</dbReference>
<evidence type="ECO:0000259" key="8">
    <source>
        <dbReference type="PROSITE" id="PS50200"/>
    </source>
</evidence>
<dbReference type="GO" id="GO:0005697">
    <property type="term" value="C:telomerase holoenzyme complex"/>
    <property type="evidence" value="ECO:0007669"/>
    <property type="project" value="TreeGrafter"/>
</dbReference>
<dbReference type="FunFam" id="1.20.870.10:FF:000003">
    <property type="entry name" value="Ral guanine nucleotide dissociation stimulator isoform 1"/>
    <property type="match status" value="1"/>
</dbReference>
<feature type="compositionally biased region" description="Polar residues" evidence="6">
    <location>
        <begin position="1287"/>
        <end position="1297"/>
    </location>
</feature>
<dbReference type="FunFam" id="1.10.840.10:FF:000005">
    <property type="entry name" value="Ral guanine nucleotide dissociation stimulator isoform 1"/>
    <property type="match status" value="1"/>
</dbReference>
<comment type="function">
    <text evidence="5">Plays a role in nonsense-mediated mRNA decay.</text>
</comment>
<feature type="compositionally biased region" description="Basic and acidic residues" evidence="6">
    <location>
        <begin position="1152"/>
        <end position="1166"/>
    </location>
</feature>
<feature type="compositionally biased region" description="Low complexity" evidence="6">
    <location>
        <begin position="1298"/>
        <end position="1324"/>
    </location>
</feature>
<sequence length="2191" mass="244271">MLQFPATFLPGIWNSFQQVTESHVNNEEGVGGRPNVRVTQGLSPHLLLGINGCSVGCGQEQTGPSPLQAVQLEKGADSLTGTHTHSSDPFSLSCPSRSYAEPSDSPRFPPEIIVVPAPAPGHTSPLGIMGLRAGQAWREKGRRGSGGGCCGLQGAAPDANRVTPRLPLTLAAPARSLRLSSITHFFQGRLLTEECLKPFYLMRNWMFLQIVIVGENVSFKSQMRTENLKSEEHLKSSNIRQAEVLKADMTDSKLGPAEVWTSRQALQDLYQKMLVTDLEYALDKKVEQDLWNHAFKNQITTLQGQAKNRANPNRSEVQANLSLFLEAASGFYTQGDQCLPSESLLYQIELHFVFSWNHAFKNQITTLQGQAKNRANPNRSEVQANLSLFLEAASGFYTQLLQELCTVFNVDLPCRVKSSQLGIISNKQTHTSAIVKPQSSSCSYICQHCLVHLGDIARYRNQTSQAESYYRHAAQLVPSNGQPYNQLAILASSKGDHLTTIFYYCRSIAVKFPFPAASTNLQKALSKALESRDEVKTKWGVSDFIKAFIKFHGHVYLSKSLEKLSPLREKLEEQFKRLLFQKAFNSQQLVHVTVINLFQLHHLRDFSNETEQHSYSQDEQLCWTQLLALFMSFLGILCKCPLQNESQEESYNAYPLPAVKVSMDWLRLRPRIFQEAVVDERQYIWPWLISLLNSFHPHEEDLSSTNATPLPEEFELQGFLALRPSFRNLDFSKGHQGITGDKEGQQRRIRQQRLISIGKWIADNQPRLIQCENEVGKLLFITEIPELILEDPSEAKENLILQETSVMESMAADGSPGLKSVLSTGRSLSNNCDTGDKPMVTFKENIKPREANRDQGRSFPPKEVKSQAELRKTPVSEARKTPVTQTPSQASNSQFIPIHHPGAFPPLPSRPGFPPPTYVIPPPVAFSMGSGYTFPAGVSVPGTFLQPAAHSPAGNQVQAGKQSHIPYSQQRPSGPGPMNQGPQQSQPPSQQPLPSLPAQPTAQSTSQLQVQALAQQQQSPTKAVPALGKSPPHHSGFQQYQQADASKQLWNPPQVQGPLGKIMPVKQPYYLQSQDPIKLFEPSLQPPVMQQQPLEKKMKPFPMEPYNHNPSEVKVPEFYWDSSYSMADNRAVMAQQANIDRRGKRSPGVFRPEQDPAPRMPFEDPKSSPLLPPDLLKSLAALEEEEELIFSNPPDLYPALLGPLASLPGRSLFKSLLEKPSELMSHSSSFLSLTGFSLNQERYPNNSMFNEVYGKNLTTGSKAELSPSMAPQETSLYSLFEGTPWSPSLPASSDHSTPASQSPHSSNPSSLPSSPPTHNHNSVPFSNFGPIGTPDNRDRRTADRWKTDKPAMGGFGVDYLSATSSSENSWHQASTPSGTWTGHGPSMEDSSAVLMESLKMEEKLVGEPTQVVSKLKLSTKVESTGHWLVEDHARIWDVLKTEESSIQDWGEEVEEGAVYHVTLKRVQIQQAANKGARWLGVEGDQLPPGHTVSQYETCKIRTIKAGTLEKLVENLLTAFGDNDFTYISIFLSTYRGFASTKEVLELLLDRYGNLTSPSCEEDGIPSSPESRTVIRNAIASILRAWLDQCAEDFREPPLFPCLQKLLDYLKRMMPGSDPERRAQNLLEQFQKQDVETDNGLPNTIPFNLEEEEELEGGGSAEFTCFSEDLVAEQLTYMDAQLFKRVVPHHCLGCIWSRRDKKENKHLAPTIRATISQFNTLTKCVVSTILGGKELKTQQRAKIIEKWINIAHECRILKNFSSLRAIVSALQSNSIYRLKKTWAAVPKDRMLMFEELSDIFSDHNNHLTSRELLMKEGTSKFANLDSSVKENQKRTQRRLQLQKDMGVMQGTVPYLGTFLTDLTMLDTALQDYIEEFEVIAQIKLLQSACNSYCMSPDQKFIQWFQRQQLLTEEESYALSCEIEAAAEASTTSPKPRKSMVKRLSLLFLGSDIITSSTPTKEQPKSTASGSSGESMDSVSVSSCESNHSEAEEGSITPMDTPDEPQKKLSESSSSCSSIHSMDTNSSGMSSLINPLSSPPSCNNNPKIHKRSVSVTSITSTVLPPVYNQQNEDTCVIRISIEDNNGNMYKSIVLTSQDKTPAVIQRAMLKHNLDSDPAEEYELVQVISEDKELVIPDSANVFYAMNSQVNFDFILRKKNPVEEQVKLRSRTSLTLPRTAKRGCWSNRHSKITL</sequence>
<dbReference type="SUPFAM" id="SSF54236">
    <property type="entry name" value="Ubiquitin-like"/>
    <property type="match status" value="1"/>
</dbReference>
<evidence type="ECO:0000259" key="9">
    <source>
        <dbReference type="PROSITE" id="PS50212"/>
    </source>
</evidence>
<feature type="compositionally biased region" description="Low complexity" evidence="6">
    <location>
        <begin position="2028"/>
        <end position="2044"/>
    </location>
</feature>
<dbReference type="InterPro" id="IPR030748">
    <property type="entry name" value="RGL1_RA"/>
</dbReference>
<name>A0AA41NH06_SCICA</name>
<dbReference type="GO" id="GO:0005085">
    <property type="term" value="F:guanyl-nucleotide exchange factor activity"/>
    <property type="evidence" value="ECO:0007669"/>
    <property type="project" value="UniProtKB-KW"/>
</dbReference>
<dbReference type="GO" id="GO:0070034">
    <property type="term" value="F:telomerase RNA binding"/>
    <property type="evidence" value="ECO:0007669"/>
    <property type="project" value="TreeGrafter"/>
</dbReference>
<dbReference type="Pfam" id="PF00617">
    <property type="entry name" value="RasGEF"/>
    <property type="match status" value="1"/>
</dbReference>
<feature type="compositionally biased region" description="Low complexity" evidence="6">
    <location>
        <begin position="2009"/>
        <end position="2019"/>
    </location>
</feature>
<feature type="domain" description="N-terminal Ras-GEF" evidence="9">
    <location>
        <begin position="1499"/>
        <end position="1630"/>
    </location>
</feature>
<keyword evidence="1" id="KW-0597">Phosphoprotein</keyword>
<dbReference type="CDD" id="cd17210">
    <property type="entry name" value="RA_RGL"/>
    <property type="match status" value="1"/>
</dbReference>
<keyword evidence="3 5" id="KW-0866">Nonsense-mediated mRNA decay</keyword>
<feature type="domain" description="Ras-GEF" evidence="7">
    <location>
        <begin position="1666"/>
        <end position="1933"/>
    </location>
</feature>
<evidence type="ECO:0000259" key="7">
    <source>
        <dbReference type="PROSITE" id="PS50009"/>
    </source>
</evidence>
<dbReference type="Gene3D" id="3.10.20.90">
    <property type="entry name" value="Phosphatidylinositol 3-kinase Catalytic Subunit, Chain A, domain 1"/>
    <property type="match status" value="1"/>
</dbReference>
<dbReference type="Pfam" id="PF10373">
    <property type="entry name" value="EST1_DNA_bind"/>
    <property type="match status" value="1"/>
</dbReference>
<feature type="compositionally biased region" description="Polar residues" evidence="6">
    <location>
        <begin position="79"/>
        <end position="96"/>
    </location>
</feature>
<dbReference type="Proteomes" id="UP001166674">
    <property type="component" value="Unassembled WGS sequence"/>
</dbReference>
<dbReference type="InterPro" id="IPR019458">
    <property type="entry name" value="Est1-like_N"/>
</dbReference>
<dbReference type="PROSITE" id="PS50200">
    <property type="entry name" value="RA"/>
    <property type="match status" value="1"/>
</dbReference>
<feature type="region of interest" description="Disordered" evidence="6">
    <location>
        <begin position="947"/>
        <end position="1043"/>
    </location>
</feature>
<dbReference type="SMART" id="SM00229">
    <property type="entry name" value="RasGEFN"/>
    <property type="match status" value="1"/>
</dbReference>
<dbReference type="FunFam" id="3.10.20.90:FF:000042">
    <property type="entry name" value="Ral guanine nucleotide dissociation stimulator isoform 1"/>
    <property type="match status" value="1"/>
</dbReference>
<dbReference type="PANTHER" id="PTHR15696:SF5">
    <property type="entry name" value="NONSENSE-MEDIATED MRNA DECAY FACTOR SMG7"/>
    <property type="match status" value="1"/>
</dbReference>
<dbReference type="Pfam" id="PF10374">
    <property type="entry name" value="EST1"/>
    <property type="match status" value="1"/>
</dbReference>
<feature type="compositionally biased region" description="Low complexity" evidence="6">
    <location>
        <begin position="1964"/>
        <end position="1984"/>
    </location>
</feature>
<feature type="region of interest" description="Disordered" evidence="6">
    <location>
        <begin position="828"/>
        <end position="910"/>
    </location>
</feature>
<keyword evidence="2 4" id="KW-0344">Guanine-nucleotide releasing factor</keyword>
<evidence type="ECO:0000313" key="11">
    <source>
        <dbReference type="Proteomes" id="UP001166674"/>
    </source>
</evidence>
<feature type="domain" description="Ras-associating" evidence="8">
    <location>
        <begin position="2071"/>
        <end position="2158"/>
    </location>
</feature>
<feature type="compositionally biased region" description="Polar residues" evidence="6">
    <location>
        <begin position="953"/>
        <end position="971"/>
    </location>
</feature>
<dbReference type="GO" id="GO:0000184">
    <property type="term" value="P:nuclear-transcribed mRNA catabolic process, nonsense-mediated decay"/>
    <property type="evidence" value="ECO:0007669"/>
    <property type="project" value="UniProtKB-KW"/>
</dbReference>
<dbReference type="Gene3D" id="1.25.40.10">
    <property type="entry name" value="Tetratricopeptide repeat domain"/>
    <property type="match status" value="2"/>
</dbReference>
<dbReference type="InterPro" id="IPR000651">
    <property type="entry name" value="Ras-like_Gua-exchang_fac_N"/>
</dbReference>
<dbReference type="InterPro" id="IPR036964">
    <property type="entry name" value="RASGEF_cat_dom_sf"/>
</dbReference>
<feature type="compositionally biased region" description="Basic and acidic residues" evidence="6">
    <location>
        <begin position="1335"/>
        <end position="1349"/>
    </location>
</feature>
<dbReference type="SUPFAM" id="SSF48452">
    <property type="entry name" value="TPR-like"/>
    <property type="match status" value="2"/>
</dbReference>
<dbReference type="SMART" id="SM00314">
    <property type="entry name" value="RA"/>
    <property type="match status" value="1"/>
</dbReference>
<feature type="region of interest" description="Disordered" evidence="6">
    <location>
        <begin position="1953"/>
        <end position="2046"/>
    </location>
</feature>
<dbReference type="InterPro" id="IPR000159">
    <property type="entry name" value="RA_dom"/>
</dbReference>
<dbReference type="InterPro" id="IPR029071">
    <property type="entry name" value="Ubiquitin-like_domsf"/>
</dbReference>
<keyword evidence="5" id="KW-0539">Nucleus</keyword>
<feature type="region of interest" description="Disordered" evidence="6">
    <location>
        <begin position="1287"/>
        <end position="1353"/>
    </location>
</feature>
<evidence type="ECO:0000256" key="3">
    <source>
        <dbReference type="ARBA" id="ARBA00023161"/>
    </source>
</evidence>
<dbReference type="EMBL" id="JAATJV010438479">
    <property type="protein sequence ID" value="MBZ3890240.1"/>
    <property type="molecule type" value="Genomic_DNA"/>
</dbReference>
<feature type="region of interest" description="Disordered" evidence="6">
    <location>
        <begin position="1367"/>
        <end position="1388"/>
    </location>
</feature>
<feature type="compositionally biased region" description="Polar residues" evidence="6">
    <location>
        <begin position="882"/>
        <end position="895"/>
    </location>
</feature>
<feature type="region of interest" description="Disordered" evidence="6">
    <location>
        <begin position="1140"/>
        <end position="1170"/>
    </location>
</feature>
<dbReference type="InterPro" id="IPR018834">
    <property type="entry name" value="DNA/RNA-bd_Est1-type"/>
</dbReference>
<dbReference type="SUPFAM" id="SSF48366">
    <property type="entry name" value="Ras GEF"/>
    <property type="match status" value="1"/>
</dbReference>
<gene>
    <name evidence="10" type="ORF">SUZIE_206970</name>
</gene>
<feature type="region of interest" description="Disordered" evidence="6">
    <location>
        <begin position="78"/>
        <end position="107"/>
    </location>
</feature>
<feature type="compositionally biased region" description="Basic and acidic residues" evidence="6">
    <location>
        <begin position="844"/>
        <end position="880"/>
    </location>
</feature>
<evidence type="ECO:0000313" key="10">
    <source>
        <dbReference type="EMBL" id="MBZ3890240.1"/>
    </source>
</evidence>
<protein>
    <recommendedName>
        <fullName evidence="5">Nonsense-mediated mRNA decay factor</fullName>
    </recommendedName>
</protein>
<proteinExistence type="predicted"/>
<dbReference type="InterPro" id="IPR001895">
    <property type="entry name" value="RASGEF_cat_dom"/>
</dbReference>
<dbReference type="InterPro" id="IPR045153">
    <property type="entry name" value="Est1/Ebs1-like"/>
</dbReference>
<evidence type="ECO:0000256" key="6">
    <source>
        <dbReference type="SAM" id="MobiDB-lite"/>
    </source>
</evidence>
<dbReference type="Pfam" id="PF00618">
    <property type="entry name" value="RasGEF_N"/>
    <property type="match status" value="1"/>
</dbReference>
<dbReference type="PROSITE" id="PS50009">
    <property type="entry name" value="RASGEF_CAT"/>
    <property type="match status" value="1"/>
</dbReference>
<dbReference type="CDD" id="cd00155">
    <property type="entry name" value="RasGEF"/>
    <property type="match status" value="1"/>
</dbReference>
<dbReference type="GO" id="GO:0042162">
    <property type="term" value="F:telomeric DNA binding"/>
    <property type="evidence" value="ECO:0007669"/>
    <property type="project" value="TreeGrafter"/>
</dbReference>
<keyword evidence="11" id="KW-1185">Reference proteome</keyword>
<comment type="subcellular location">
    <subcellularLocation>
        <location evidence="5">Nucleus</location>
    </subcellularLocation>
</comment>
<comment type="caution">
    <text evidence="10">The sequence shown here is derived from an EMBL/GenBank/DDBJ whole genome shotgun (WGS) entry which is preliminary data.</text>
</comment>
<feature type="compositionally biased region" description="Low complexity" evidence="6">
    <location>
        <begin position="972"/>
        <end position="988"/>
    </location>
</feature>
<dbReference type="InterPro" id="IPR011990">
    <property type="entry name" value="TPR-like_helical_dom_sf"/>
</dbReference>
<dbReference type="CDD" id="cd06224">
    <property type="entry name" value="REM"/>
    <property type="match status" value="1"/>
</dbReference>
<evidence type="ECO:0000256" key="4">
    <source>
        <dbReference type="PROSITE-ProRule" id="PRU00168"/>
    </source>
</evidence>
<dbReference type="GO" id="GO:0007264">
    <property type="term" value="P:small GTPase-mediated signal transduction"/>
    <property type="evidence" value="ECO:0007669"/>
    <property type="project" value="InterPro"/>
</dbReference>
<dbReference type="Pfam" id="PF00788">
    <property type="entry name" value="RA"/>
    <property type="match status" value="1"/>
</dbReference>
<dbReference type="Gene3D" id="1.10.840.10">
    <property type="entry name" value="Ras guanine-nucleotide exchange factors catalytic domain"/>
    <property type="match status" value="1"/>
</dbReference>
<evidence type="ECO:0000256" key="1">
    <source>
        <dbReference type="ARBA" id="ARBA00022553"/>
    </source>
</evidence>